<feature type="transmembrane region" description="Helical" evidence="1">
    <location>
        <begin position="297"/>
        <end position="313"/>
    </location>
</feature>
<evidence type="ECO:0000313" key="3">
    <source>
        <dbReference type="Proteomes" id="UP000233293"/>
    </source>
</evidence>
<keyword evidence="3" id="KW-1185">Reference proteome</keyword>
<evidence type="ECO:0000313" key="2">
    <source>
        <dbReference type="EMBL" id="PKU25158.1"/>
    </source>
</evidence>
<feature type="transmembrane region" description="Helical" evidence="1">
    <location>
        <begin position="94"/>
        <end position="111"/>
    </location>
</feature>
<reference evidence="3" key="1">
    <citation type="submission" date="2017-12" db="EMBL/GenBank/DDBJ databases">
        <title>Draft genome sequence of Telmatospirillum siberiense 26-4b1T, an acidotolerant peatland alphaproteobacterium potentially involved in sulfur cycling.</title>
        <authorList>
            <person name="Hausmann B."/>
            <person name="Pjevac P."/>
            <person name="Schreck K."/>
            <person name="Herbold C.W."/>
            <person name="Daims H."/>
            <person name="Wagner M."/>
            <person name="Pester M."/>
            <person name="Loy A."/>
        </authorList>
    </citation>
    <scope>NUCLEOTIDE SEQUENCE [LARGE SCALE GENOMIC DNA]</scope>
    <source>
        <strain evidence="3">26-4b1</strain>
    </source>
</reference>
<comment type="caution">
    <text evidence="2">The sequence shown here is derived from an EMBL/GenBank/DDBJ whole genome shotgun (WGS) entry which is preliminary data.</text>
</comment>
<accession>A0A2N3PXN5</accession>
<dbReference type="AlphaFoldDB" id="A0A2N3PXN5"/>
<name>A0A2N3PXN5_9PROT</name>
<feature type="transmembrane region" description="Helical" evidence="1">
    <location>
        <begin position="244"/>
        <end position="266"/>
    </location>
</feature>
<feature type="transmembrane region" description="Helical" evidence="1">
    <location>
        <begin position="272"/>
        <end position="292"/>
    </location>
</feature>
<protein>
    <recommendedName>
        <fullName evidence="4">Glycosyltransferase RgtA/B/C/D-like domain-containing protein</fullName>
    </recommendedName>
</protein>
<feature type="transmembrane region" description="Helical" evidence="1">
    <location>
        <begin position="141"/>
        <end position="165"/>
    </location>
</feature>
<keyword evidence="1" id="KW-1133">Transmembrane helix</keyword>
<sequence length="349" mass="39605">MIVSLLFAFAQFRMILLILGAAYRNSIDAALGVVQGQPHWRVFQSRVLSPWIIKGLSILTGGFPLAHIFFVIAMTALAGWLMLSLTDRCFGRRAAWGAFFLFHLLFCLLLAPPWLYAWDHASIILFTLFTYFVLTGKDWRWFAVLFSVAIFNRESGLYIALWMIADPLVKAVLDRARPQWAMLVAGLVCFGSGLVLLNMLRDLLLVKEVGPALFNMPEMAGRNFQNNFVMNVNFIKNFFENINFYFNMLIPCLMICILCLSFILSVRDFRRYFSLALVQVASVVSILVFGVISETRVLLESIPFLAMGIWVLFPEAEKGTSRTNRRRPFPLVKSAGFTDSADSMDRTVS</sequence>
<feature type="transmembrane region" description="Helical" evidence="1">
    <location>
        <begin position="56"/>
        <end position="82"/>
    </location>
</feature>
<evidence type="ECO:0000256" key="1">
    <source>
        <dbReference type="SAM" id="Phobius"/>
    </source>
</evidence>
<feature type="transmembrane region" description="Helical" evidence="1">
    <location>
        <begin position="180"/>
        <end position="200"/>
    </location>
</feature>
<evidence type="ECO:0008006" key="4">
    <source>
        <dbReference type="Google" id="ProtNLM"/>
    </source>
</evidence>
<organism evidence="2 3">
    <name type="scientific">Telmatospirillum siberiense</name>
    <dbReference type="NCBI Taxonomy" id="382514"/>
    <lineage>
        <taxon>Bacteria</taxon>
        <taxon>Pseudomonadati</taxon>
        <taxon>Pseudomonadota</taxon>
        <taxon>Alphaproteobacteria</taxon>
        <taxon>Rhodospirillales</taxon>
        <taxon>Rhodospirillaceae</taxon>
        <taxon>Telmatospirillum</taxon>
    </lineage>
</organism>
<keyword evidence="1" id="KW-0812">Transmembrane</keyword>
<gene>
    <name evidence="2" type="ORF">CWS72_08145</name>
</gene>
<dbReference type="Proteomes" id="UP000233293">
    <property type="component" value="Unassembled WGS sequence"/>
</dbReference>
<dbReference type="EMBL" id="PIUM01000006">
    <property type="protein sequence ID" value="PKU25158.1"/>
    <property type="molecule type" value="Genomic_DNA"/>
</dbReference>
<proteinExistence type="predicted"/>
<keyword evidence="1" id="KW-0472">Membrane</keyword>